<dbReference type="Pfam" id="PF13328">
    <property type="entry name" value="HD_4"/>
    <property type="match status" value="1"/>
</dbReference>
<dbReference type="Proteomes" id="UP000199400">
    <property type="component" value="Unassembled WGS sequence"/>
</dbReference>
<dbReference type="SMART" id="SM00471">
    <property type="entry name" value="HDc"/>
    <property type="match status" value="1"/>
</dbReference>
<name>A0A1I1TPV4_9BACT</name>
<dbReference type="InterPro" id="IPR003607">
    <property type="entry name" value="HD/PDEase_dom"/>
</dbReference>
<dbReference type="InterPro" id="IPR052194">
    <property type="entry name" value="MESH1"/>
</dbReference>
<dbReference type="PANTHER" id="PTHR46246:SF1">
    <property type="entry name" value="GUANOSINE-3',5'-BIS(DIPHOSPHATE) 3'-PYROPHOSPHOHYDROLASE MESH1"/>
    <property type="match status" value="1"/>
</dbReference>
<dbReference type="Gene3D" id="1.10.3210.10">
    <property type="entry name" value="Hypothetical protein af1432"/>
    <property type="match status" value="1"/>
</dbReference>
<dbReference type="STRING" id="54.SAMN02745121_00744"/>
<sequence length="205" mass="22311">MAADRPLLARALEFAAVAHGDQTRKGTTIPYVSHLLQVSGLVLEWGGDLEQAAAALLHDVVEDTPVSLDEVTAAFGPGVGGIVADCTDTYADDTPGNKRPWLVRKRAYLERLRIIQPRSALVIACDKLHNTSTLLVDLELHGVATLARFNAPAPKQLWYFRAVAAALEGRVPEGLQARLSEHAERFAALTGAVEWREDEGERREA</sequence>
<keyword evidence="3" id="KW-1185">Reference proteome</keyword>
<dbReference type="PANTHER" id="PTHR46246">
    <property type="entry name" value="GUANOSINE-3',5'-BIS(DIPHOSPHATE) 3'-PYROPHOSPHOHYDROLASE MESH1"/>
    <property type="match status" value="1"/>
</dbReference>
<dbReference type="AlphaFoldDB" id="A0A1I1TPV4"/>
<feature type="domain" description="HD/PDEase" evidence="1">
    <location>
        <begin position="27"/>
        <end position="140"/>
    </location>
</feature>
<reference evidence="3" key="1">
    <citation type="submission" date="2016-10" db="EMBL/GenBank/DDBJ databases">
        <authorList>
            <person name="Varghese N."/>
            <person name="Submissions S."/>
        </authorList>
    </citation>
    <scope>NUCLEOTIDE SEQUENCE [LARGE SCALE GENOMIC DNA]</scope>
    <source>
        <strain evidence="3">ATCC 25963</strain>
    </source>
</reference>
<evidence type="ECO:0000259" key="1">
    <source>
        <dbReference type="SMART" id="SM00471"/>
    </source>
</evidence>
<dbReference type="SUPFAM" id="SSF109604">
    <property type="entry name" value="HD-domain/PDEase-like"/>
    <property type="match status" value="1"/>
</dbReference>
<dbReference type="EMBL" id="FOMX01000002">
    <property type="protein sequence ID" value="SFD58543.1"/>
    <property type="molecule type" value="Genomic_DNA"/>
</dbReference>
<evidence type="ECO:0000313" key="2">
    <source>
        <dbReference type="EMBL" id="SFD58543.1"/>
    </source>
</evidence>
<accession>A0A1I1TPV4</accession>
<protein>
    <submittedName>
        <fullName evidence="2">HD domain-containing protein</fullName>
    </submittedName>
</protein>
<proteinExistence type="predicted"/>
<gene>
    <name evidence="2" type="ORF">SAMN02745121_00744</name>
</gene>
<organism evidence="2 3">
    <name type="scientific">Nannocystis exedens</name>
    <dbReference type="NCBI Taxonomy" id="54"/>
    <lineage>
        <taxon>Bacteria</taxon>
        <taxon>Pseudomonadati</taxon>
        <taxon>Myxococcota</taxon>
        <taxon>Polyangia</taxon>
        <taxon>Nannocystales</taxon>
        <taxon>Nannocystaceae</taxon>
        <taxon>Nannocystis</taxon>
    </lineage>
</organism>
<dbReference type="RefSeq" id="WP_170136566.1">
    <property type="nucleotide sequence ID" value="NZ_FOMX01000002.1"/>
</dbReference>
<evidence type="ECO:0000313" key="3">
    <source>
        <dbReference type="Proteomes" id="UP000199400"/>
    </source>
</evidence>
<dbReference type="GO" id="GO:0008893">
    <property type="term" value="F:guanosine-3',5'-bis(diphosphate) 3'-diphosphatase activity"/>
    <property type="evidence" value="ECO:0007669"/>
    <property type="project" value="TreeGrafter"/>
</dbReference>